<feature type="domain" description="Glutaminase A N-terminal" evidence="4">
    <location>
        <begin position="133"/>
        <end position="364"/>
    </location>
</feature>
<evidence type="ECO:0000259" key="4">
    <source>
        <dbReference type="Pfam" id="PF17168"/>
    </source>
</evidence>
<keyword evidence="6" id="KW-1185">Reference proteome</keyword>
<dbReference type="RefSeq" id="WP_390884362.1">
    <property type="nucleotide sequence ID" value="NZ_CP063458.1"/>
</dbReference>
<dbReference type="EMBL" id="CP063458">
    <property type="protein sequence ID" value="QOV88058.1"/>
    <property type="molecule type" value="Genomic_DNA"/>
</dbReference>
<dbReference type="InterPro" id="IPR008928">
    <property type="entry name" value="6-hairpin_glycosidase_sf"/>
</dbReference>
<dbReference type="Gene3D" id="1.50.10.10">
    <property type="match status" value="1"/>
</dbReference>
<evidence type="ECO:0000313" key="5">
    <source>
        <dbReference type="EMBL" id="QOV88058.1"/>
    </source>
</evidence>
<evidence type="ECO:0000313" key="6">
    <source>
        <dbReference type="Proteomes" id="UP000593765"/>
    </source>
</evidence>
<dbReference type="InterPro" id="IPR033433">
    <property type="entry name" value="GtaA_N"/>
</dbReference>
<evidence type="ECO:0000256" key="1">
    <source>
        <dbReference type="SAM" id="SignalP"/>
    </source>
</evidence>
<reference evidence="5 6" key="1">
    <citation type="submission" date="2020-10" db="EMBL/GenBank/DDBJ databases">
        <title>Wide distribution of Phycisphaera-like planctomycetes from WD2101 soil group in peatlands and genome analysis of the first cultivated representative.</title>
        <authorList>
            <person name="Dedysh S.N."/>
            <person name="Beletsky A.V."/>
            <person name="Ivanova A."/>
            <person name="Kulichevskaya I.S."/>
            <person name="Suzina N.E."/>
            <person name="Philippov D.A."/>
            <person name="Rakitin A.L."/>
            <person name="Mardanov A.V."/>
            <person name="Ravin N.V."/>
        </authorList>
    </citation>
    <scope>NUCLEOTIDE SEQUENCE [LARGE SCALE GENOMIC DNA]</scope>
    <source>
        <strain evidence="5 6">M1803</strain>
    </source>
</reference>
<dbReference type="Pfam" id="PF17168">
    <property type="entry name" value="DUF5127"/>
    <property type="match status" value="1"/>
</dbReference>
<keyword evidence="1" id="KW-0732">Signal</keyword>
<accession>A0A7M2WRB8</accession>
<dbReference type="PROSITE" id="PS51257">
    <property type="entry name" value="PROKAR_LIPOPROTEIN"/>
    <property type="match status" value="1"/>
</dbReference>
<dbReference type="InterPro" id="IPR052743">
    <property type="entry name" value="Glutaminase_GtaA"/>
</dbReference>
<feature type="domain" description="DUF4964" evidence="2">
    <location>
        <begin position="57"/>
        <end position="115"/>
    </location>
</feature>
<dbReference type="InterPro" id="IPR032514">
    <property type="entry name" value="GtaA_central"/>
</dbReference>
<organism evidence="5 6">
    <name type="scientific">Humisphaera borealis</name>
    <dbReference type="NCBI Taxonomy" id="2807512"/>
    <lineage>
        <taxon>Bacteria</taxon>
        <taxon>Pseudomonadati</taxon>
        <taxon>Planctomycetota</taxon>
        <taxon>Phycisphaerae</taxon>
        <taxon>Tepidisphaerales</taxon>
        <taxon>Tepidisphaeraceae</taxon>
        <taxon>Humisphaera</taxon>
    </lineage>
</organism>
<protein>
    <submittedName>
        <fullName evidence="5">DUF4965 domain-containing protein</fullName>
    </submittedName>
</protein>
<dbReference type="InterPro" id="IPR032515">
    <property type="entry name" value="DUF4964"/>
</dbReference>
<dbReference type="GO" id="GO:0005975">
    <property type="term" value="P:carbohydrate metabolic process"/>
    <property type="evidence" value="ECO:0007669"/>
    <property type="project" value="InterPro"/>
</dbReference>
<dbReference type="SUPFAM" id="SSF48208">
    <property type="entry name" value="Six-hairpin glycosidases"/>
    <property type="match status" value="1"/>
</dbReference>
<evidence type="ECO:0000259" key="2">
    <source>
        <dbReference type="Pfam" id="PF16334"/>
    </source>
</evidence>
<evidence type="ECO:0000259" key="3">
    <source>
        <dbReference type="Pfam" id="PF16335"/>
    </source>
</evidence>
<feature type="signal peptide" evidence="1">
    <location>
        <begin position="1"/>
        <end position="22"/>
    </location>
</feature>
<name>A0A7M2WRB8_9BACT</name>
<proteinExistence type="predicted"/>
<feature type="chain" id="PRO_5034907308" evidence="1">
    <location>
        <begin position="23"/>
        <end position="735"/>
    </location>
</feature>
<dbReference type="InterPro" id="IPR012341">
    <property type="entry name" value="6hp_glycosidase-like_sf"/>
</dbReference>
<dbReference type="PANTHER" id="PTHR31987:SF1">
    <property type="entry name" value="GLUTAMINASE A"/>
    <property type="match status" value="1"/>
</dbReference>
<dbReference type="PANTHER" id="PTHR31987">
    <property type="entry name" value="GLUTAMINASE A-RELATED"/>
    <property type="match status" value="1"/>
</dbReference>
<dbReference type="AlphaFoldDB" id="A0A7M2WRB8"/>
<dbReference type="Proteomes" id="UP000593765">
    <property type="component" value="Chromosome"/>
</dbReference>
<gene>
    <name evidence="5" type="ORF">IPV69_17540</name>
</gene>
<feature type="domain" description="Glutaminase A central" evidence="3">
    <location>
        <begin position="372"/>
        <end position="726"/>
    </location>
</feature>
<dbReference type="Pfam" id="PF16334">
    <property type="entry name" value="DUF4964"/>
    <property type="match status" value="1"/>
</dbReference>
<dbReference type="Pfam" id="PF16335">
    <property type="entry name" value="GtaA_6_Hairpin"/>
    <property type="match status" value="1"/>
</dbReference>
<sequence>MRSRPLHRLPVCLLTILLGALASWGVACSGAPKTASQGDPASGAPGTRPDVAEPVTAVPAPLRAPAVPLITHDPYFSCWSFANELYADWPKHWTGAVHGMCGLVRVDGKTMRFLGGYPGVDTVKQTSVTVLPTRTIYTFDAGLVELTVTFLSPLVMDDMEMLARPASYVQFSVRSADQKKHDVQVYLDVTAEWAVHEVRQPVTWGRLAVDGLAAMKIGTADQKILGRKGDNVRIDWGNVLLAVPQGPGVKTAITSDKAARDGFVAGKLPEKDDEATPRAANQNWPVMAAAIDLGTVGGEKDSPALTSHLIVAYDDEYSVEFFGRQLRPWWRRMPGSTTEKMLAAAEEEWAKAQAHCGYADEQVIGDAMKSGGPKYAALVSLAYRQAVAAHKLVALPREPMKDPQGNPLPFLDGESFTPLFLSKENFSNGSIGTVDVTYPSAPLFLLYNPTLLKGMCDGIFYYRESGKWTKPFAPHDLGTYPLANGQTYKEDMPVEECGNMILLAAAICRVEGVPDYAAQHWKALSEWAAYLKDKGFDPENQLCTDDFAGHLARNANLSIKAIVALGAYAQLAETLEQKEVAAEYAKLAKELATKWAEAADDGDHYSLTFDKKGTWSQKYNLVWDRLLGLNLFPPEVAKKELAYYRTQQKPFGLPLDSRKTYTKSDWIIWTACLTGDKGDFEALLEPVYKYANETPSRVPLSDWHETTNGKMVGFQARSVVGGYWMKILADRMAGE</sequence>
<dbReference type="KEGG" id="hbs:IPV69_17540"/>